<feature type="region of interest" description="Disordered" evidence="1">
    <location>
        <begin position="122"/>
        <end position="141"/>
    </location>
</feature>
<comment type="caution">
    <text evidence="2">The sequence shown here is derived from an EMBL/GenBank/DDBJ whole genome shotgun (WGS) entry which is preliminary data.</text>
</comment>
<evidence type="ECO:0008006" key="4">
    <source>
        <dbReference type="Google" id="ProtNLM"/>
    </source>
</evidence>
<evidence type="ECO:0000256" key="1">
    <source>
        <dbReference type="SAM" id="MobiDB-lite"/>
    </source>
</evidence>
<dbReference type="STRING" id="41047.A0A397HI11"/>
<accession>A0A397HI11</accession>
<reference evidence="2" key="1">
    <citation type="submission" date="2018-08" db="EMBL/GenBank/DDBJ databases">
        <title>Draft genome sequence of azole-resistant Aspergillus thermomutatus (Neosartorya pseudofischeri) strain HMR AF 39, isolated from a human nasal aspirate.</title>
        <authorList>
            <person name="Parent-Michaud M."/>
            <person name="Dufresne P.J."/>
            <person name="Fournier E."/>
            <person name="Martineau C."/>
            <person name="Moreira S."/>
            <person name="Perkins V."/>
            <person name="De Repentigny L."/>
            <person name="Dufresne S.F."/>
        </authorList>
    </citation>
    <scope>NUCLEOTIDE SEQUENCE [LARGE SCALE GENOMIC DNA]</scope>
    <source>
        <strain evidence="2">HMR AF 39</strain>
    </source>
</reference>
<dbReference type="PANTHER" id="PTHR42103">
    <property type="entry name" value="ALPHA/BETA-HYDROLASES SUPERFAMILY PROTEIN"/>
    <property type="match status" value="1"/>
</dbReference>
<sequence>MHLPAPTYSFNVPSIHDGTELDCRLYLPLEVQQSDGARKWRIRGAIVAHPYAPLGGCYDDPVVGFIGGELLRCGFVVATFNFRGAGGSGGRTSWTAKPELADYVSFYGFMLHYLHSLKEGHTRQGDRDQDSSSALPAESADDCKGASADVHLILGGYSYGSMVASHLPTVDVVARLFSEGNSATSFHQICQSAKELSALSVKSVRGSDLPSTSSNFASREGSTTAEDITRTTISYLLVSPLLPPVNLFLTLFSKLSSDFAVKTPTQSKQVLCPKPADQLCSHRTLAIYGNHDTFTSAHKLRKWASDLSQAAQSQFQSVEIDGAGHFWREKGVESQAREALRSWLRHIP</sequence>
<gene>
    <name evidence="2" type="ORF">CDV56_106114</name>
</gene>
<dbReference type="AlphaFoldDB" id="A0A397HI11"/>
<evidence type="ECO:0000313" key="2">
    <source>
        <dbReference type="EMBL" id="RHZ62781.1"/>
    </source>
</evidence>
<dbReference type="EMBL" id="NKHU02000034">
    <property type="protein sequence ID" value="RHZ62781.1"/>
    <property type="molecule type" value="Genomic_DNA"/>
</dbReference>
<evidence type="ECO:0000313" key="3">
    <source>
        <dbReference type="Proteomes" id="UP000215305"/>
    </source>
</evidence>
<dbReference type="OrthoDB" id="10260961at2759"/>
<dbReference type="GeneID" id="38128088"/>
<dbReference type="SUPFAM" id="SSF53474">
    <property type="entry name" value="alpha/beta-Hydrolases"/>
    <property type="match status" value="1"/>
</dbReference>
<protein>
    <recommendedName>
        <fullName evidence="4">AB hydrolase-1 domain-containing protein</fullName>
    </recommendedName>
</protein>
<dbReference type="Gene3D" id="3.40.50.1820">
    <property type="entry name" value="alpha/beta hydrolase"/>
    <property type="match status" value="1"/>
</dbReference>
<keyword evidence="3" id="KW-1185">Reference proteome</keyword>
<proteinExistence type="predicted"/>
<name>A0A397HI11_ASPTH</name>
<dbReference type="RefSeq" id="XP_026616911.1">
    <property type="nucleotide sequence ID" value="XM_026759733.1"/>
</dbReference>
<dbReference type="VEuPathDB" id="FungiDB:CDV56_106114"/>
<dbReference type="PANTHER" id="PTHR42103:SF2">
    <property type="entry name" value="AB HYDROLASE-1 DOMAIN-CONTAINING PROTEIN"/>
    <property type="match status" value="1"/>
</dbReference>
<dbReference type="InterPro" id="IPR029058">
    <property type="entry name" value="AB_hydrolase_fold"/>
</dbReference>
<organism evidence="2 3">
    <name type="scientific">Aspergillus thermomutatus</name>
    <name type="common">Neosartorya pseudofischeri</name>
    <dbReference type="NCBI Taxonomy" id="41047"/>
    <lineage>
        <taxon>Eukaryota</taxon>
        <taxon>Fungi</taxon>
        <taxon>Dikarya</taxon>
        <taxon>Ascomycota</taxon>
        <taxon>Pezizomycotina</taxon>
        <taxon>Eurotiomycetes</taxon>
        <taxon>Eurotiomycetidae</taxon>
        <taxon>Eurotiales</taxon>
        <taxon>Aspergillaceae</taxon>
        <taxon>Aspergillus</taxon>
        <taxon>Aspergillus subgen. Fumigati</taxon>
    </lineage>
</organism>
<dbReference type="Proteomes" id="UP000215305">
    <property type="component" value="Unassembled WGS sequence"/>
</dbReference>